<dbReference type="Pfam" id="PF01381">
    <property type="entry name" value="HTH_3"/>
    <property type="match status" value="1"/>
</dbReference>
<dbReference type="PROSITE" id="PS50943">
    <property type="entry name" value="HTH_CROC1"/>
    <property type="match status" value="1"/>
</dbReference>
<dbReference type="SMART" id="SM00530">
    <property type="entry name" value="HTH_XRE"/>
    <property type="match status" value="1"/>
</dbReference>
<keyword evidence="1" id="KW-0238">DNA-binding</keyword>
<feature type="domain" description="HTH cro/C1-type" evidence="2">
    <location>
        <begin position="23"/>
        <end position="70"/>
    </location>
</feature>
<evidence type="ECO:0000313" key="4">
    <source>
        <dbReference type="Proteomes" id="UP000308167"/>
    </source>
</evidence>
<evidence type="ECO:0000256" key="1">
    <source>
        <dbReference type="ARBA" id="ARBA00023125"/>
    </source>
</evidence>
<dbReference type="PANTHER" id="PTHR36924:SF1">
    <property type="entry name" value="ANTITOXIN HIGA-1"/>
    <property type="match status" value="1"/>
</dbReference>
<dbReference type="InterPro" id="IPR013430">
    <property type="entry name" value="Toxin_antidote_HigA"/>
</dbReference>
<dbReference type="GeneID" id="86155680"/>
<comment type="caution">
    <text evidence="3">The sequence shown here is derived from an EMBL/GenBank/DDBJ whole genome shotgun (WGS) entry which is preliminary data.</text>
</comment>
<reference evidence="3 4" key="1">
    <citation type="submission" date="2019-05" db="EMBL/GenBank/DDBJ databases">
        <authorList>
            <consortium name="Pathogen Informatics"/>
        </authorList>
    </citation>
    <scope>NUCLEOTIDE SEQUENCE [LARGE SCALE GENOMIC DNA]</scope>
    <source>
        <strain evidence="3 4">NM319</strain>
    </source>
</reference>
<dbReference type="InterPro" id="IPR001387">
    <property type="entry name" value="Cro/C1-type_HTH"/>
</dbReference>
<dbReference type="NCBIfam" id="TIGR02607">
    <property type="entry name" value="antidote_HigA"/>
    <property type="match status" value="1"/>
</dbReference>
<evidence type="ECO:0000313" key="3">
    <source>
        <dbReference type="EMBL" id="VTU08080.1"/>
    </source>
</evidence>
<accession>A0ABY6TK17</accession>
<dbReference type="RefSeq" id="WP_135710078.1">
    <property type="nucleotide sequence ID" value="NZ_CABFKI010000007.1"/>
</dbReference>
<organism evidence="3 4">
    <name type="scientific">Actinobacillus porcinus</name>
    <dbReference type="NCBI Taxonomy" id="51048"/>
    <lineage>
        <taxon>Bacteria</taxon>
        <taxon>Pseudomonadati</taxon>
        <taxon>Pseudomonadota</taxon>
        <taxon>Gammaproteobacteria</taxon>
        <taxon>Pasteurellales</taxon>
        <taxon>Pasteurellaceae</taxon>
        <taxon>Actinobacillus</taxon>
    </lineage>
</organism>
<evidence type="ECO:0000259" key="2">
    <source>
        <dbReference type="PROSITE" id="PS50943"/>
    </source>
</evidence>
<dbReference type="CDD" id="cd00093">
    <property type="entry name" value="HTH_XRE"/>
    <property type="match status" value="1"/>
</dbReference>
<keyword evidence="4" id="KW-1185">Reference proteome</keyword>
<proteinExistence type="predicted"/>
<dbReference type="PANTHER" id="PTHR36924">
    <property type="entry name" value="ANTITOXIN HIGA-1"/>
    <property type="match status" value="1"/>
</dbReference>
<dbReference type="Gene3D" id="1.10.260.40">
    <property type="entry name" value="lambda repressor-like DNA-binding domains"/>
    <property type="match status" value="1"/>
</dbReference>
<dbReference type="SUPFAM" id="SSF47413">
    <property type="entry name" value="lambda repressor-like DNA-binding domains"/>
    <property type="match status" value="1"/>
</dbReference>
<dbReference type="Proteomes" id="UP000308167">
    <property type="component" value="Unassembled WGS sequence"/>
</dbReference>
<sequence length="108" mass="12169">MQTTPRKPTAVGEILQEEFLSPLNLKISDLANILDVHRNTASAIVNNSTKITLEMAFKLAKAFGTTPEFWLNLQNAVDLWELNHNTQFQQSLAKVKIAKEWRSISAFA</sequence>
<gene>
    <name evidence="3" type="primary">ybaQ_1</name>
    <name evidence="3" type="ORF">SAMEA1410922_01284</name>
</gene>
<protein>
    <submittedName>
        <fullName evidence="3">XRE family plasmid maintenance system antidote protein</fullName>
    </submittedName>
</protein>
<name>A0ABY6TK17_9PAST</name>
<dbReference type="EMBL" id="CABFKI010000007">
    <property type="protein sequence ID" value="VTU08080.1"/>
    <property type="molecule type" value="Genomic_DNA"/>
</dbReference>
<dbReference type="InterPro" id="IPR010982">
    <property type="entry name" value="Lambda_DNA-bd_dom_sf"/>
</dbReference>